<dbReference type="GO" id="GO:0006633">
    <property type="term" value="P:fatty acid biosynthetic process"/>
    <property type="evidence" value="ECO:0007669"/>
    <property type="project" value="TreeGrafter"/>
</dbReference>
<dbReference type="InterPro" id="IPR014043">
    <property type="entry name" value="Acyl_transferase_dom"/>
</dbReference>
<dbReference type="EC" id="2.3.1.39" evidence="4"/>
<evidence type="ECO:0000313" key="8">
    <source>
        <dbReference type="Proteomes" id="UP001197875"/>
    </source>
</evidence>
<feature type="active site" evidence="5">
    <location>
        <position position="90"/>
    </location>
</feature>
<dbReference type="InterPro" id="IPR001227">
    <property type="entry name" value="Ac_transferase_dom_sf"/>
</dbReference>
<evidence type="ECO:0000256" key="1">
    <source>
        <dbReference type="ARBA" id="ARBA00022679"/>
    </source>
</evidence>
<dbReference type="InterPro" id="IPR004410">
    <property type="entry name" value="Malonyl_CoA-ACP_transAc_FabD"/>
</dbReference>
<dbReference type="Gene3D" id="3.40.366.10">
    <property type="entry name" value="Malonyl-Coenzyme A Acyl Carrier Protein, domain 2"/>
    <property type="match status" value="1"/>
</dbReference>
<keyword evidence="1 4" id="KW-0808">Transferase</keyword>
<dbReference type="AlphaFoldDB" id="A0AAE3DUL1"/>
<dbReference type="EMBL" id="JAJEPR010000029">
    <property type="protein sequence ID" value="MCC2190819.1"/>
    <property type="molecule type" value="Genomic_DNA"/>
</dbReference>
<dbReference type="SMART" id="SM00827">
    <property type="entry name" value="PKS_AT"/>
    <property type="match status" value="1"/>
</dbReference>
<dbReference type="PANTHER" id="PTHR42681">
    <property type="entry name" value="MALONYL-COA-ACYL CARRIER PROTEIN TRANSACYLASE, MITOCHONDRIAL"/>
    <property type="match status" value="1"/>
</dbReference>
<feature type="active site" evidence="5">
    <location>
        <position position="196"/>
    </location>
</feature>
<dbReference type="GO" id="GO:0004314">
    <property type="term" value="F:[acyl-carrier-protein] S-malonyltransferase activity"/>
    <property type="evidence" value="ECO:0007669"/>
    <property type="project" value="UniProtKB-EC"/>
</dbReference>
<dbReference type="RefSeq" id="WP_227615881.1">
    <property type="nucleotide sequence ID" value="NZ_JAJEPR010000029.1"/>
</dbReference>
<evidence type="ECO:0000256" key="2">
    <source>
        <dbReference type="ARBA" id="ARBA00023315"/>
    </source>
</evidence>
<reference evidence="7 8" key="1">
    <citation type="submission" date="2021-10" db="EMBL/GenBank/DDBJ databases">
        <title>Anaerobic single-cell dispensing facilitates the cultivation of human gut bacteria.</title>
        <authorList>
            <person name="Afrizal A."/>
        </authorList>
    </citation>
    <scope>NUCLEOTIDE SEQUENCE [LARGE SCALE GENOMIC DNA]</scope>
    <source>
        <strain evidence="7 8">CLA-AA-H277</strain>
    </source>
</reference>
<dbReference type="SUPFAM" id="SSF55048">
    <property type="entry name" value="Probable ACP-binding domain of malonyl-CoA ACP transacylase"/>
    <property type="match status" value="1"/>
</dbReference>
<dbReference type="SUPFAM" id="SSF52151">
    <property type="entry name" value="FabD/lysophospholipase-like"/>
    <property type="match status" value="1"/>
</dbReference>
<dbReference type="InterPro" id="IPR050858">
    <property type="entry name" value="Mal-CoA-ACP_Trans/PKS_FabD"/>
</dbReference>
<dbReference type="PIRSF" id="PIRSF000446">
    <property type="entry name" value="Mct"/>
    <property type="match status" value="1"/>
</dbReference>
<evidence type="ECO:0000259" key="6">
    <source>
        <dbReference type="SMART" id="SM00827"/>
    </source>
</evidence>
<feature type="domain" description="Malonyl-CoA:ACP transacylase (MAT)" evidence="6">
    <location>
        <begin position="7"/>
        <end position="309"/>
    </location>
</feature>
<evidence type="ECO:0000256" key="4">
    <source>
        <dbReference type="PIRNR" id="PIRNR000446"/>
    </source>
</evidence>
<evidence type="ECO:0000256" key="3">
    <source>
        <dbReference type="ARBA" id="ARBA00048462"/>
    </source>
</evidence>
<comment type="caution">
    <text evidence="7">The sequence shown here is derived from an EMBL/GenBank/DDBJ whole genome shotgun (WGS) entry which is preliminary data.</text>
</comment>
<comment type="similarity">
    <text evidence="4">Belongs to the fabD family.</text>
</comment>
<dbReference type="InterPro" id="IPR024925">
    <property type="entry name" value="Malonyl_CoA-ACP_transAc"/>
</dbReference>
<dbReference type="NCBIfam" id="TIGR00128">
    <property type="entry name" value="fabD"/>
    <property type="match status" value="1"/>
</dbReference>
<proteinExistence type="inferred from homology"/>
<dbReference type="Gene3D" id="3.30.70.250">
    <property type="entry name" value="Malonyl-CoA ACP transacylase, ACP-binding"/>
    <property type="match status" value="1"/>
</dbReference>
<organism evidence="7 8">
    <name type="scientific">Fusicatenibacter faecihominis</name>
    <dbReference type="NCBI Taxonomy" id="2881276"/>
    <lineage>
        <taxon>Bacteria</taxon>
        <taxon>Bacillati</taxon>
        <taxon>Bacillota</taxon>
        <taxon>Clostridia</taxon>
        <taxon>Lachnospirales</taxon>
        <taxon>Lachnospiraceae</taxon>
        <taxon>Fusicatenibacter</taxon>
    </lineage>
</organism>
<dbReference type="GO" id="GO:0005829">
    <property type="term" value="C:cytosol"/>
    <property type="evidence" value="ECO:0007669"/>
    <property type="project" value="TreeGrafter"/>
</dbReference>
<protein>
    <recommendedName>
        <fullName evidence="4">Malonyl CoA-acyl carrier protein transacylase</fullName>
        <ecNumber evidence="4">2.3.1.39</ecNumber>
    </recommendedName>
</protein>
<dbReference type="InterPro" id="IPR016035">
    <property type="entry name" value="Acyl_Trfase/lysoPLipase"/>
</dbReference>
<keyword evidence="8" id="KW-1185">Reference proteome</keyword>
<gene>
    <name evidence="7" type="primary">fabD</name>
    <name evidence="7" type="ORF">LKD71_13595</name>
</gene>
<sequence length="310" mass="33495">MSRVAFLFPGQGAQRAGMGKDFYEVSAVARKVIDEAGEWLGLDLKKLCFEEDERLNQTEYTQAALLTVCLAMEKTLETYGIFPEVTAGLSLGEYCAIETAGALSLKDAVLTVRKRGLLMAEAVPAGVGAMAAVLGMDAAAIQAVIQNREGVWIANDNCPGQLVITGEKTAVEEAGILLKEAGARRVLPLKVSGPFHSPLLNTAGEKLAEVLAPCKLSGLKIPYISNTLAEPVTDKTKIKDLLTRQISSPVRWRESMEELIREGVGTFIEIGPGKTLSGFLKKIDRNAVVYSIQTMEDLEKTVELLKGRNL</sequence>
<comment type="catalytic activity">
    <reaction evidence="3 4">
        <text>holo-[ACP] + malonyl-CoA = malonyl-[ACP] + CoA</text>
        <dbReference type="Rhea" id="RHEA:41792"/>
        <dbReference type="Rhea" id="RHEA-COMP:9623"/>
        <dbReference type="Rhea" id="RHEA-COMP:9685"/>
        <dbReference type="ChEBI" id="CHEBI:57287"/>
        <dbReference type="ChEBI" id="CHEBI:57384"/>
        <dbReference type="ChEBI" id="CHEBI:64479"/>
        <dbReference type="ChEBI" id="CHEBI:78449"/>
        <dbReference type="EC" id="2.3.1.39"/>
    </reaction>
</comment>
<evidence type="ECO:0000313" key="7">
    <source>
        <dbReference type="EMBL" id="MCC2190819.1"/>
    </source>
</evidence>
<dbReference type="Pfam" id="PF00698">
    <property type="entry name" value="Acyl_transf_1"/>
    <property type="match status" value="1"/>
</dbReference>
<evidence type="ECO:0000256" key="5">
    <source>
        <dbReference type="PIRSR" id="PIRSR000446-1"/>
    </source>
</evidence>
<dbReference type="Proteomes" id="UP001197875">
    <property type="component" value="Unassembled WGS sequence"/>
</dbReference>
<dbReference type="PANTHER" id="PTHR42681:SF1">
    <property type="entry name" value="MALONYL-COA-ACYL CARRIER PROTEIN TRANSACYLASE, MITOCHONDRIAL"/>
    <property type="match status" value="1"/>
</dbReference>
<dbReference type="FunFam" id="3.30.70.250:FF:000001">
    <property type="entry name" value="Malonyl CoA-acyl carrier protein transacylase"/>
    <property type="match status" value="1"/>
</dbReference>
<accession>A0AAE3DUL1</accession>
<name>A0AAE3DUL1_9FIRM</name>
<keyword evidence="2 4" id="KW-0012">Acyltransferase</keyword>
<dbReference type="InterPro" id="IPR016036">
    <property type="entry name" value="Malonyl_transacylase_ACP-bd"/>
</dbReference>